<accession>A0A432ZKP5</accession>
<evidence type="ECO:0000313" key="2">
    <source>
        <dbReference type="EMBL" id="RUO78546.1"/>
    </source>
</evidence>
<dbReference type="OrthoDB" id="9797358at2"/>
<reference evidence="2 3" key="1">
    <citation type="journal article" date="2011" name="Front. Microbiol.">
        <title>Genomic signatures of strain selection and enhancement in Bacillus atrophaeus var. globigii, a historical biowarfare simulant.</title>
        <authorList>
            <person name="Gibbons H.S."/>
            <person name="Broomall S.M."/>
            <person name="McNew L.A."/>
            <person name="Daligault H."/>
            <person name="Chapman C."/>
            <person name="Bruce D."/>
            <person name="Karavis M."/>
            <person name="Krepps M."/>
            <person name="McGregor P.A."/>
            <person name="Hong C."/>
            <person name="Park K.H."/>
            <person name="Akmal A."/>
            <person name="Feldman A."/>
            <person name="Lin J.S."/>
            <person name="Chang W.E."/>
            <person name="Higgs B.W."/>
            <person name="Demirev P."/>
            <person name="Lindquist J."/>
            <person name="Liem A."/>
            <person name="Fochler E."/>
            <person name="Read T.D."/>
            <person name="Tapia R."/>
            <person name="Johnson S."/>
            <person name="Bishop-Lilly K.A."/>
            <person name="Detter C."/>
            <person name="Han C."/>
            <person name="Sozhamannan S."/>
            <person name="Rosenzweig C.N."/>
            <person name="Skowronski E.W."/>
        </authorList>
    </citation>
    <scope>NUCLEOTIDE SEQUENCE [LARGE SCALE GENOMIC DNA]</scope>
    <source>
        <strain evidence="2 3">PIT1</strain>
    </source>
</reference>
<name>A0A432ZKP5_9GAMM</name>
<feature type="region of interest" description="Disordered" evidence="1">
    <location>
        <begin position="110"/>
        <end position="137"/>
    </location>
</feature>
<dbReference type="NCBIfam" id="NF008763">
    <property type="entry name" value="PRK11798.1-2"/>
    <property type="match status" value="1"/>
</dbReference>
<keyword evidence="3" id="KW-1185">Reference proteome</keyword>
<dbReference type="GO" id="GO:0005829">
    <property type="term" value="C:cytosol"/>
    <property type="evidence" value="ECO:0007669"/>
    <property type="project" value="TreeGrafter"/>
</dbReference>
<comment type="caution">
    <text evidence="2">The sequence shown here is derived from an EMBL/GenBank/DDBJ whole genome shotgun (WGS) entry which is preliminary data.</text>
</comment>
<evidence type="ECO:0000256" key="1">
    <source>
        <dbReference type="SAM" id="MobiDB-lite"/>
    </source>
</evidence>
<dbReference type="Pfam" id="PF04386">
    <property type="entry name" value="SspB"/>
    <property type="match status" value="1"/>
</dbReference>
<dbReference type="GO" id="GO:0045732">
    <property type="term" value="P:positive regulation of protein catabolic process"/>
    <property type="evidence" value="ECO:0007669"/>
    <property type="project" value="TreeGrafter"/>
</dbReference>
<dbReference type="AlphaFoldDB" id="A0A432ZKP5"/>
<dbReference type="SUPFAM" id="SSF101738">
    <property type="entry name" value="SspB-like"/>
    <property type="match status" value="1"/>
</dbReference>
<protein>
    <submittedName>
        <fullName evidence="2">ClpXP protease specificity-enhancing factor</fullName>
    </submittedName>
</protein>
<dbReference type="InterPro" id="IPR007481">
    <property type="entry name" value="SspB"/>
</dbReference>
<sequence>MSELKLTPKRPYLLRALYQWMLDNQLTPHLVVNTEVAGCEVPEQFIQDGQIILNIAPAAAASLQLNDDAIHFSARFAGQSQRVWVPMAAAVALYARENGAGTIFEDEDFSAWTSTPSPEPRDEPQAKPKASHLKRIK</sequence>
<dbReference type="GO" id="GO:0005840">
    <property type="term" value="C:ribosome"/>
    <property type="evidence" value="ECO:0007669"/>
    <property type="project" value="TreeGrafter"/>
</dbReference>
<gene>
    <name evidence="2" type="ORF">CWI83_05855</name>
</gene>
<dbReference type="EMBL" id="PIQG01000002">
    <property type="protein sequence ID" value="RUO78546.1"/>
    <property type="molecule type" value="Genomic_DNA"/>
</dbReference>
<dbReference type="GO" id="GO:0006508">
    <property type="term" value="P:proteolysis"/>
    <property type="evidence" value="ECO:0007669"/>
    <property type="project" value="UniProtKB-KW"/>
</dbReference>
<dbReference type="InterPro" id="IPR036760">
    <property type="entry name" value="SspB-like_sf"/>
</dbReference>
<keyword evidence="2" id="KW-0378">Hydrolase</keyword>
<dbReference type="RefSeq" id="WP_126827047.1">
    <property type="nucleotide sequence ID" value="NZ_PIQG01000002.1"/>
</dbReference>
<keyword evidence="2" id="KW-0645">Protease</keyword>
<dbReference type="NCBIfam" id="NF008769">
    <property type="entry name" value="PRK11798.2-5"/>
    <property type="match status" value="1"/>
</dbReference>
<organism evidence="2 3">
    <name type="scientific">Pseudidiomarina taiwanensis</name>
    <dbReference type="NCBI Taxonomy" id="337250"/>
    <lineage>
        <taxon>Bacteria</taxon>
        <taxon>Pseudomonadati</taxon>
        <taxon>Pseudomonadota</taxon>
        <taxon>Gammaproteobacteria</taxon>
        <taxon>Alteromonadales</taxon>
        <taxon>Idiomarinaceae</taxon>
        <taxon>Pseudidiomarina</taxon>
    </lineage>
</organism>
<dbReference type="PIRSF" id="PIRSF005276">
    <property type="entry name" value="SspB"/>
    <property type="match status" value="1"/>
</dbReference>
<dbReference type="PANTHER" id="PTHR37486">
    <property type="entry name" value="STRINGENT STARVATION PROTEIN B"/>
    <property type="match status" value="1"/>
</dbReference>
<evidence type="ECO:0000313" key="3">
    <source>
        <dbReference type="Proteomes" id="UP000288279"/>
    </source>
</evidence>
<proteinExistence type="predicted"/>
<dbReference type="PANTHER" id="PTHR37486:SF1">
    <property type="entry name" value="STRINGENT STARVATION PROTEIN B"/>
    <property type="match status" value="1"/>
</dbReference>
<dbReference type="GO" id="GO:0008233">
    <property type="term" value="F:peptidase activity"/>
    <property type="evidence" value="ECO:0007669"/>
    <property type="project" value="UniProtKB-KW"/>
</dbReference>
<dbReference type="Proteomes" id="UP000288279">
    <property type="component" value="Unassembled WGS sequence"/>
</dbReference>
<dbReference type="Gene3D" id="2.30.30.220">
    <property type="entry name" value="SspB-like"/>
    <property type="match status" value="1"/>
</dbReference>